<feature type="region of interest" description="Disordered" evidence="1">
    <location>
        <begin position="1"/>
        <end position="45"/>
    </location>
</feature>
<reference evidence="3" key="1">
    <citation type="submission" date="2023-03" db="EMBL/GenBank/DDBJ databases">
        <title>Massive genome expansion in bonnet fungi (Mycena s.s.) driven by repeated elements and novel gene families across ecological guilds.</title>
        <authorList>
            <consortium name="Lawrence Berkeley National Laboratory"/>
            <person name="Harder C.B."/>
            <person name="Miyauchi S."/>
            <person name="Viragh M."/>
            <person name="Kuo A."/>
            <person name="Thoen E."/>
            <person name="Andreopoulos B."/>
            <person name="Lu D."/>
            <person name="Skrede I."/>
            <person name="Drula E."/>
            <person name="Henrissat B."/>
            <person name="Morin E."/>
            <person name="Kohler A."/>
            <person name="Barry K."/>
            <person name="LaButti K."/>
            <person name="Morin E."/>
            <person name="Salamov A."/>
            <person name="Lipzen A."/>
            <person name="Mereny Z."/>
            <person name="Hegedus B."/>
            <person name="Baldrian P."/>
            <person name="Stursova M."/>
            <person name="Weitz H."/>
            <person name="Taylor A."/>
            <person name="Grigoriev I.V."/>
            <person name="Nagy L.G."/>
            <person name="Martin F."/>
            <person name="Kauserud H."/>
        </authorList>
    </citation>
    <scope>NUCLEOTIDE SEQUENCE</scope>
    <source>
        <strain evidence="3">9144</strain>
    </source>
</reference>
<dbReference type="EMBL" id="JARJCW010000155">
    <property type="protein sequence ID" value="KAJ7190200.1"/>
    <property type="molecule type" value="Genomic_DNA"/>
</dbReference>
<evidence type="ECO:0000313" key="3">
    <source>
        <dbReference type="EMBL" id="KAJ7190200.1"/>
    </source>
</evidence>
<dbReference type="Pfam" id="PF09994">
    <property type="entry name" value="T6SS_Tle1-like_cat"/>
    <property type="match status" value="1"/>
</dbReference>
<name>A0AAD6ULK5_9AGAR</name>
<proteinExistence type="predicted"/>
<protein>
    <recommendedName>
        <fullName evidence="2">T6SS Phospholipase effector Tle1-like catalytic domain-containing protein</fullName>
    </recommendedName>
</protein>
<comment type="caution">
    <text evidence="3">The sequence shown here is derived from an EMBL/GenBank/DDBJ whole genome shotgun (WGS) entry which is preliminary data.</text>
</comment>
<dbReference type="AlphaFoldDB" id="A0AAD6ULK5"/>
<keyword evidence="4" id="KW-1185">Reference proteome</keyword>
<evidence type="ECO:0000259" key="2">
    <source>
        <dbReference type="Pfam" id="PF09994"/>
    </source>
</evidence>
<feature type="domain" description="T6SS Phospholipase effector Tle1-like catalytic" evidence="2">
    <location>
        <begin position="67"/>
        <end position="319"/>
    </location>
</feature>
<dbReference type="PANTHER" id="PTHR33840">
    <property type="match status" value="1"/>
</dbReference>
<dbReference type="PANTHER" id="PTHR33840:SF1">
    <property type="entry name" value="TLE1 PHOSPHOLIPASE DOMAIN-CONTAINING PROTEIN"/>
    <property type="match status" value="1"/>
</dbReference>
<accession>A0AAD6ULK5</accession>
<sequence length="398" mass="45085">MPVPLPLGSVPTAEEPSDIPLPPSHTSSYPAPAGASRLPQPPPRIQKDVGVPSAQCGCIKNPSSSSRRLVVAFDGTENQFGPKSSHVVEFYSRIVKSGDQPSYYTSGIGTYVKHSRVTKHVRSFVKNKWASLTAWNFRANLLTGYQWVSENYTQGDQIFILGYSRGAYQARVLAAMITRVGLIRTGNREQIPFAFDVYKNPKSYNKIIRSPSQFKKAFCHEVNIHFVGVWDTVSSVGLFQSKYYPGAQSADNICFLRHALAFDEKRVKFLPEYVVAPRDWFEPGMFGPPRCKEVWFRGCHSDMFNTTSDNGGVPSRWMAYEAMLAGLEMSPLRNLGNEDLKGRRPTNSMTWFYNLVEYIPLKWADDSVSPLMTPNDEDKNRKFKRCGYILFFPFLFDY</sequence>
<organism evidence="3 4">
    <name type="scientific">Mycena pura</name>
    <dbReference type="NCBI Taxonomy" id="153505"/>
    <lineage>
        <taxon>Eukaryota</taxon>
        <taxon>Fungi</taxon>
        <taxon>Dikarya</taxon>
        <taxon>Basidiomycota</taxon>
        <taxon>Agaricomycotina</taxon>
        <taxon>Agaricomycetes</taxon>
        <taxon>Agaricomycetidae</taxon>
        <taxon>Agaricales</taxon>
        <taxon>Marasmiineae</taxon>
        <taxon>Mycenaceae</taxon>
        <taxon>Mycena</taxon>
    </lineage>
</organism>
<gene>
    <name evidence="3" type="ORF">GGX14DRAFT_382467</name>
</gene>
<dbReference type="InterPro" id="IPR018712">
    <property type="entry name" value="Tle1-like_cat"/>
</dbReference>
<dbReference type="Proteomes" id="UP001219525">
    <property type="component" value="Unassembled WGS sequence"/>
</dbReference>
<evidence type="ECO:0000313" key="4">
    <source>
        <dbReference type="Proteomes" id="UP001219525"/>
    </source>
</evidence>
<evidence type="ECO:0000256" key="1">
    <source>
        <dbReference type="SAM" id="MobiDB-lite"/>
    </source>
</evidence>